<dbReference type="SUPFAM" id="SSF53223">
    <property type="entry name" value="Aminoacid dehydrogenase-like, N-terminal domain"/>
    <property type="match status" value="1"/>
</dbReference>
<evidence type="ECO:0000256" key="2">
    <source>
        <dbReference type="ARBA" id="ARBA00023002"/>
    </source>
</evidence>
<dbReference type="InterPro" id="IPR036291">
    <property type="entry name" value="NAD(P)-bd_dom_sf"/>
</dbReference>
<dbReference type="EC" id="1.4.1.9" evidence="8"/>
<evidence type="ECO:0000256" key="1">
    <source>
        <dbReference type="ARBA" id="ARBA00006382"/>
    </source>
</evidence>
<dbReference type="RefSeq" id="WP_184813152.1">
    <property type="nucleotide sequence ID" value="NZ_JACHJQ010000005.1"/>
</dbReference>
<accession>A0A7W7Q909</accession>
<evidence type="ECO:0000256" key="6">
    <source>
        <dbReference type="RuleBase" id="RU004417"/>
    </source>
</evidence>
<dbReference type="GO" id="GO:0006520">
    <property type="term" value="P:amino acid metabolic process"/>
    <property type="evidence" value="ECO:0007669"/>
    <property type="project" value="InterPro"/>
</dbReference>
<dbReference type="Gene3D" id="3.40.50.10860">
    <property type="entry name" value="Leucine Dehydrogenase, chain A, domain 1"/>
    <property type="match status" value="1"/>
</dbReference>
<evidence type="ECO:0000313" key="8">
    <source>
        <dbReference type="EMBL" id="MBB4909108.1"/>
    </source>
</evidence>
<proteinExistence type="inferred from homology"/>
<dbReference type="InterPro" id="IPR006096">
    <property type="entry name" value="Glu/Leu/Phe/Val/Trp_DH_C"/>
</dbReference>
<dbReference type="PANTHER" id="PTHR42722">
    <property type="entry name" value="LEUCINE DEHYDROGENASE"/>
    <property type="match status" value="1"/>
</dbReference>
<name>A0A7W7Q909_9PSEU</name>
<dbReference type="InterPro" id="IPR006095">
    <property type="entry name" value="Glu/Leu/Phe/Val/Trp_DH"/>
</dbReference>
<dbReference type="InterPro" id="IPR016211">
    <property type="entry name" value="Glu/Phe/Leu/Val/Trp_DH_bac/arc"/>
</dbReference>
<dbReference type="AlphaFoldDB" id="A0A7W7Q909"/>
<comment type="similarity">
    <text evidence="1 6">Belongs to the Glu/Leu/Phe/Val dehydrogenases family.</text>
</comment>
<dbReference type="PIRSF" id="PIRSF000188">
    <property type="entry name" value="Phe_leu_dh"/>
    <property type="match status" value="1"/>
</dbReference>
<keyword evidence="2 6" id="KW-0560">Oxidoreductase</keyword>
<dbReference type="GO" id="GO:0000166">
    <property type="term" value="F:nucleotide binding"/>
    <property type="evidence" value="ECO:0007669"/>
    <property type="project" value="UniProtKB-KW"/>
</dbReference>
<feature type="binding site" evidence="5">
    <location>
        <begin position="180"/>
        <end position="185"/>
    </location>
    <ligand>
        <name>NAD(+)</name>
        <dbReference type="ChEBI" id="CHEBI:57540"/>
    </ligand>
</feature>
<dbReference type="PANTHER" id="PTHR42722:SF1">
    <property type="entry name" value="VALINE DEHYDROGENASE"/>
    <property type="match status" value="1"/>
</dbReference>
<dbReference type="GO" id="GO:0050049">
    <property type="term" value="F:L-leucine dehydrogenase activity"/>
    <property type="evidence" value="ECO:0007669"/>
    <property type="project" value="UniProtKB-EC"/>
</dbReference>
<evidence type="ECO:0000256" key="3">
    <source>
        <dbReference type="ARBA" id="ARBA00023027"/>
    </source>
</evidence>
<evidence type="ECO:0000256" key="4">
    <source>
        <dbReference type="PIRSR" id="PIRSR000188-1"/>
    </source>
</evidence>
<evidence type="ECO:0000256" key="5">
    <source>
        <dbReference type="PIRSR" id="PIRSR000188-2"/>
    </source>
</evidence>
<feature type="domain" description="Glutamate/phenylalanine/leucine/valine/L-tryptophan dehydrogenase C-terminal" evidence="7">
    <location>
        <begin position="142"/>
        <end position="337"/>
    </location>
</feature>
<protein>
    <submittedName>
        <fullName evidence="8">Leucine dehydrogenase</fullName>
        <ecNumber evidence="8">1.4.1.9</ecNumber>
    </submittedName>
</protein>
<feature type="active site" description="Proton donor/acceptor" evidence="4">
    <location>
        <position position="76"/>
    </location>
</feature>
<dbReference type="Pfam" id="PF02812">
    <property type="entry name" value="ELFV_dehydrog_N"/>
    <property type="match status" value="1"/>
</dbReference>
<dbReference type="Proteomes" id="UP000520767">
    <property type="component" value="Unassembled WGS sequence"/>
</dbReference>
<dbReference type="InterPro" id="IPR046346">
    <property type="entry name" value="Aminoacid_DH-like_N_sf"/>
</dbReference>
<dbReference type="PRINTS" id="PR00082">
    <property type="entry name" value="GLFDHDRGNASE"/>
</dbReference>
<reference evidence="8 9" key="1">
    <citation type="submission" date="2020-08" db="EMBL/GenBank/DDBJ databases">
        <title>Genomic Encyclopedia of Type Strains, Phase III (KMG-III): the genomes of soil and plant-associated and newly described type strains.</title>
        <authorList>
            <person name="Whitman W."/>
        </authorList>
    </citation>
    <scope>NUCLEOTIDE SEQUENCE [LARGE SCALE GENOMIC DNA]</scope>
    <source>
        <strain evidence="8 9">CECT 8960</strain>
    </source>
</reference>
<gene>
    <name evidence="8" type="ORF">FHR82_005361</name>
</gene>
<keyword evidence="3 5" id="KW-0520">NAD</keyword>
<evidence type="ECO:0000313" key="9">
    <source>
        <dbReference type="Proteomes" id="UP000520767"/>
    </source>
</evidence>
<sequence length="338" mass="34064">MVESSWEHAELVTRLGRRSGVPVTVAVHSRTLGPAAGGIRLKQYPSWQDGQLDALRLAKGMTYKNAVAGVPFGGGKSVISVPSSVPLTASLRADALADLGELIVTFDGSYLAGPDIGTSPSDMAYLRRFTDHVFCLPESAGGTGSSSGPTASGVLAALRAGAEAVFGSPSVAGRRVVVVGMGSVGSLLARALADDGASVAVADVDASRCAGYERVPVASAYAMEADVLVPSAIGGVVDASVRAPLVVGPANNQLVHDEVATALAAEGVTWVPDFVASAGGVIYTLTREAEGLDRDAAMARVAAIGDTVTTLLTNAAANGSTPLAEALALAEQRLGALV</sequence>
<dbReference type="Gene3D" id="3.40.50.720">
    <property type="entry name" value="NAD(P)-binding Rossmann-like Domain"/>
    <property type="match status" value="1"/>
</dbReference>
<organism evidence="8 9">
    <name type="scientific">Actinophytocola algeriensis</name>
    <dbReference type="NCBI Taxonomy" id="1768010"/>
    <lineage>
        <taxon>Bacteria</taxon>
        <taxon>Bacillati</taxon>
        <taxon>Actinomycetota</taxon>
        <taxon>Actinomycetes</taxon>
        <taxon>Pseudonocardiales</taxon>
        <taxon>Pseudonocardiaceae</taxon>
    </lineage>
</organism>
<dbReference type="EMBL" id="JACHJQ010000005">
    <property type="protein sequence ID" value="MBB4909108.1"/>
    <property type="molecule type" value="Genomic_DNA"/>
</dbReference>
<evidence type="ECO:0000259" key="7">
    <source>
        <dbReference type="SMART" id="SM00839"/>
    </source>
</evidence>
<dbReference type="SMART" id="SM00839">
    <property type="entry name" value="ELFV_dehydrog"/>
    <property type="match status" value="1"/>
</dbReference>
<dbReference type="InterPro" id="IPR006097">
    <property type="entry name" value="Glu/Leu/Phe/Val/Trp_DH_dimer"/>
</dbReference>
<keyword evidence="5" id="KW-0547">Nucleotide-binding</keyword>
<comment type="caution">
    <text evidence="8">The sequence shown here is derived from an EMBL/GenBank/DDBJ whole genome shotgun (WGS) entry which is preliminary data.</text>
</comment>
<keyword evidence="9" id="KW-1185">Reference proteome</keyword>
<dbReference type="SUPFAM" id="SSF51735">
    <property type="entry name" value="NAD(P)-binding Rossmann-fold domains"/>
    <property type="match status" value="1"/>
</dbReference>
<dbReference type="Pfam" id="PF00208">
    <property type="entry name" value="ELFV_dehydrog"/>
    <property type="match status" value="1"/>
</dbReference>